<dbReference type="GO" id="GO:0016538">
    <property type="term" value="F:cyclin-dependent protein serine/threonine kinase regulator activity"/>
    <property type="evidence" value="ECO:0007669"/>
    <property type="project" value="TreeGrafter"/>
</dbReference>
<dbReference type="Proteomes" id="UP000782241">
    <property type="component" value="Unassembled WGS sequence"/>
</dbReference>
<dbReference type="SUPFAM" id="SSF47954">
    <property type="entry name" value="Cyclin-like"/>
    <property type="match status" value="1"/>
</dbReference>
<dbReference type="PIRSF" id="PIRSF016511">
    <property type="entry name" value="Cyclin_Pcl"/>
    <property type="match status" value="1"/>
</dbReference>
<keyword evidence="4" id="KW-1185">Reference proteome</keyword>
<feature type="domain" description="Cyclin N-terminal" evidence="2">
    <location>
        <begin position="83"/>
        <end position="188"/>
    </location>
</feature>
<evidence type="ECO:0000256" key="1">
    <source>
        <dbReference type="SAM" id="MobiDB-lite"/>
    </source>
</evidence>
<dbReference type="Gene3D" id="1.10.472.10">
    <property type="entry name" value="Cyclin-like"/>
    <property type="match status" value="1"/>
</dbReference>
<evidence type="ECO:0000313" key="3">
    <source>
        <dbReference type="EMBL" id="KAG5664648.1"/>
    </source>
</evidence>
<name>A0A9P7KW61_9HYPO</name>
<dbReference type="GO" id="GO:0000307">
    <property type="term" value="C:cyclin-dependent protein kinase holoenzyme complex"/>
    <property type="evidence" value="ECO:0007669"/>
    <property type="project" value="TreeGrafter"/>
</dbReference>
<comment type="caution">
    <text evidence="3">The sequence shown here is derived from an EMBL/GenBank/DDBJ whole genome shotgun (WGS) entry which is preliminary data.</text>
</comment>
<dbReference type="PANTHER" id="PTHR15615">
    <property type="match status" value="1"/>
</dbReference>
<protein>
    <recommendedName>
        <fullName evidence="2">Cyclin N-terminal domain-containing protein</fullName>
    </recommendedName>
</protein>
<dbReference type="Pfam" id="PF00134">
    <property type="entry name" value="Cyclin_N"/>
    <property type="match status" value="1"/>
</dbReference>
<feature type="compositionally biased region" description="Low complexity" evidence="1">
    <location>
        <begin position="269"/>
        <end position="280"/>
    </location>
</feature>
<feature type="region of interest" description="Disordered" evidence="1">
    <location>
        <begin position="216"/>
        <end position="280"/>
    </location>
</feature>
<feature type="region of interest" description="Disordered" evidence="1">
    <location>
        <begin position="349"/>
        <end position="382"/>
    </location>
</feature>
<dbReference type="GO" id="GO:0051726">
    <property type="term" value="P:regulation of cell cycle"/>
    <property type="evidence" value="ECO:0007669"/>
    <property type="project" value="InterPro"/>
</dbReference>
<organism evidence="3 4">
    <name type="scientific">Fusarium avenaceum</name>
    <dbReference type="NCBI Taxonomy" id="40199"/>
    <lineage>
        <taxon>Eukaryota</taxon>
        <taxon>Fungi</taxon>
        <taxon>Dikarya</taxon>
        <taxon>Ascomycota</taxon>
        <taxon>Pezizomycotina</taxon>
        <taxon>Sordariomycetes</taxon>
        <taxon>Hypocreomycetidae</taxon>
        <taxon>Hypocreales</taxon>
        <taxon>Nectriaceae</taxon>
        <taxon>Fusarium</taxon>
        <taxon>Fusarium tricinctum species complex</taxon>
    </lineage>
</organism>
<dbReference type="GO" id="GO:0019901">
    <property type="term" value="F:protein kinase binding"/>
    <property type="evidence" value="ECO:0007669"/>
    <property type="project" value="InterPro"/>
</dbReference>
<evidence type="ECO:0000259" key="2">
    <source>
        <dbReference type="Pfam" id="PF00134"/>
    </source>
</evidence>
<dbReference type="InterPro" id="IPR013922">
    <property type="entry name" value="Cyclin_PHO80-like"/>
</dbReference>
<evidence type="ECO:0000313" key="4">
    <source>
        <dbReference type="Proteomes" id="UP000782241"/>
    </source>
</evidence>
<proteinExistence type="predicted"/>
<dbReference type="InterPro" id="IPR012104">
    <property type="entry name" value="PHO85_cyclin_1/2/9"/>
</dbReference>
<feature type="region of interest" description="Disordered" evidence="1">
    <location>
        <begin position="54"/>
        <end position="76"/>
    </location>
</feature>
<feature type="compositionally biased region" description="Low complexity" evidence="1">
    <location>
        <begin position="232"/>
        <end position="251"/>
    </location>
</feature>
<sequence>MSSTSSLRYLTMEELNKTALDQFVYQPVSRDMITYLAQAAHNVIACDSTLMPPAPAEPRHNLPTPPRSPEPRTVRSEDGALPTLEEFITQLVVSSNVQVPTLMSTLVYLCRLKSKLQPMARGLRCTAHRIFLAALILSAKYLNDSSPKNKHWANYSHITTECYNFGFSRTEVNLMEKQLLFLLEWDLRITEQDLYRDLDDFLEPLRHKIAERHARKIRHREERRQQKEADNASARYYSPASSRGQSRSRGSTPEHVRNLSATSTPPGLSHSSSSSSYASSVSSGRAYSQASTPPELSSHEPYYYESQQGSLYDSPVQVVLDNDYAKAHMPSGRMLPYEITADEYQHYQQLHETSSKKQQQQQQQRSRRGMWGRFLGGSVAAR</sequence>
<gene>
    <name evidence="3" type="ORF">KAF25_008382</name>
</gene>
<feature type="compositionally biased region" description="Basic and acidic residues" evidence="1">
    <location>
        <begin position="219"/>
        <end position="230"/>
    </location>
</feature>
<accession>A0A9P7KW61</accession>
<dbReference type="CDD" id="cd20557">
    <property type="entry name" value="CYCLIN_ScPCL1-like"/>
    <property type="match status" value="1"/>
</dbReference>
<reference evidence="3" key="1">
    <citation type="submission" date="2021-04" db="EMBL/GenBank/DDBJ databases">
        <title>Draft genome of Fusarium avenaceum strain F156N33, isolated from an atmospheric sample in Virginia.</title>
        <authorList>
            <person name="Yang S."/>
            <person name="Vinatzer B.A."/>
            <person name="Coleman J."/>
        </authorList>
    </citation>
    <scope>NUCLEOTIDE SEQUENCE</scope>
    <source>
        <strain evidence="3">F156N33</strain>
    </source>
</reference>
<dbReference type="InterPro" id="IPR036915">
    <property type="entry name" value="Cyclin-like_sf"/>
</dbReference>
<dbReference type="PANTHER" id="PTHR15615:SF10">
    <property type="entry name" value="PHO85 CYCLIN-2-RELATED"/>
    <property type="match status" value="1"/>
</dbReference>
<dbReference type="InterPro" id="IPR006671">
    <property type="entry name" value="Cyclin_N"/>
</dbReference>
<dbReference type="EMBL" id="JAGPUO010000002">
    <property type="protein sequence ID" value="KAG5664648.1"/>
    <property type="molecule type" value="Genomic_DNA"/>
</dbReference>
<dbReference type="OrthoDB" id="10250320at2759"/>
<dbReference type="GO" id="GO:0005634">
    <property type="term" value="C:nucleus"/>
    <property type="evidence" value="ECO:0007669"/>
    <property type="project" value="TreeGrafter"/>
</dbReference>
<dbReference type="AlphaFoldDB" id="A0A9P7KW61"/>